<sequence length="273" mass="32221">MNKLDLQQIWRFVTYGENGFPASEAQKTVRNHTVFAAIITLAYFISVFLLKFFMRNREPLKLDRALQVWNLIISIFSIVASFKLWFPSFEFIRRDGFMVGFQCKSLSKMSTSQEYWFYLLVLSKAVEFIDTFFIVLRKKPLIFLHWYHHMATFMFCVYQYPLPSSQFRAGGIINVAVHAVMYPYYFARSLHLRVPGIVAKLVTSLQLVQFLSFLIGSIYHYYVYYFLDVYPCDSSIIQVHTSTFLNSSYFLLFANFFFKSYIVKGGKNKYKSE</sequence>
<comment type="similarity">
    <text evidence="11">Belongs to the ELO family.</text>
</comment>
<dbReference type="GO" id="GO:0005789">
    <property type="term" value="C:endoplasmic reticulum membrane"/>
    <property type="evidence" value="ECO:0007669"/>
    <property type="project" value="TreeGrafter"/>
</dbReference>
<evidence type="ECO:0000256" key="3">
    <source>
        <dbReference type="ARBA" id="ARBA00022516"/>
    </source>
</evidence>
<dbReference type="GO" id="GO:0009922">
    <property type="term" value="F:fatty acid elongase activity"/>
    <property type="evidence" value="ECO:0007669"/>
    <property type="project" value="InterPro"/>
</dbReference>
<accession>A0A9P1IPB4</accession>
<dbReference type="GO" id="GO:0034626">
    <property type="term" value="P:fatty acid elongation, polyunsaturated fatty acid"/>
    <property type="evidence" value="ECO:0007669"/>
    <property type="project" value="TreeGrafter"/>
</dbReference>
<keyword evidence="6 11" id="KW-0276">Fatty acid metabolism</keyword>
<gene>
    <name evidence="12" type="ORF">CAMP_LOCUS10898</name>
</gene>
<organism evidence="12 13">
    <name type="scientific">Caenorhabditis angaria</name>
    <dbReference type="NCBI Taxonomy" id="860376"/>
    <lineage>
        <taxon>Eukaryota</taxon>
        <taxon>Metazoa</taxon>
        <taxon>Ecdysozoa</taxon>
        <taxon>Nematoda</taxon>
        <taxon>Chromadorea</taxon>
        <taxon>Rhabditida</taxon>
        <taxon>Rhabditina</taxon>
        <taxon>Rhabditomorpha</taxon>
        <taxon>Rhabditoidea</taxon>
        <taxon>Rhabditidae</taxon>
        <taxon>Peloderinae</taxon>
        <taxon>Caenorhabditis</taxon>
    </lineage>
</organism>
<feature type="transmembrane region" description="Helical" evidence="11">
    <location>
        <begin position="66"/>
        <end position="86"/>
    </location>
</feature>
<evidence type="ECO:0000313" key="13">
    <source>
        <dbReference type="Proteomes" id="UP001152747"/>
    </source>
</evidence>
<keyword evidence="13" id="KW-1185">Reference proteome</keyword>
<dbReference type="OrthoDB" id="434092at2759"/>
<dbReference type="InterPro" id="IPR002076">
    <property type="entry name" value="ELO_fam"/>
</dbReference>
<dbReference type="PANTHER" id="PTHR11157:SF9">
    <property type="entry name" value="ELONGATION OF VERY LONG CHAIN FATTY ACIDS PROTEIN"/>
    <property type="match status" value="1"/>
</dbReference>
<evidence type="ECO:0000256" key="10">
    <source>
        <dbReference type="ARBA" id="ARBA00023160"/>
    </source>
</evidence>
<reference evidence="12" key="1">
    <citation type="submission" date="2022-11" db="EMBL/GenBank/DDBJ databases">
        <authorList>
            <person name="Kikuchi T."/>
        </authorList>
    </citation>
    <scope>NUCLEOTIDE SEQUENCE</scope>
    <source>
        <strain evidence="12">PS1010</strain>
    </source>
</reference>
<protein>
    <recommendedName>
        <fullName evidence="14">Very-long-chain 3-oxoacyl-CoA synthase</fullName>
    </recommendedName>
</protein>
<dbReference type="GO" id="GO:0030148">
    <property type="term" value="P:sphingolipid biosynthetic process"/>
    <property type="evidence" value="ECO:0007669"/>
    <property type="project" value="TreeGrafter"/>
</dbReference>
<name>A0A9P1IPB4_9PELO</name>
<evidence type="ECO:0000256" key="5">
    <source>
        <dbReference type="ARBA" id="ARBA00022692"/>
    </source>
</evidence>
<evidence type="ECO:0000256" key="4">
    <source>
        <dbReference type="ARBA" id="ARBA00022679"/>
    </source>
</evidence>
<evidence type="ECO:0000256" key="7">
    <source>
        <dbReference type="ARBA" id="ARBA00022989"/>
    </source>
</evidence>
<feature type="transmembrane region" description="Helical" evidence="11">
    <location>
        <begin position="243"/>
        <end position="262"/>
    </location>
</feature>
<comment type="caution">
    <text evidence="12">The sequence shown here is derived from an EMBL/GenBank/DDBJ whole genome shotgun (WGS) entry which is preliminary data.</text>
</comment>
<keyword evidence="7 11" id="KW-1133">Transmembrane helix</keyword>
<evidence type="ECO:0008006" key="14">
    <source>
        <dbReference type="Google" id="ProtNLM"/>
    </source>
</evidence>
<keyword evidence="4 11" id="KW-0808">Transferase</keyword>
<keyword evidence="3 11" id="KW-0444">Lipid biosynthesis</keyword>
<evidence type="ECO:0000256" key="11">
    <source>
        <dbReference type="RuleBase" id="RU361115"/>
    </source>
</evidence>
<feature type="transmembrane region" description="Helical" evidence="11">
    <location>
        <begin position="167"/>
        <end position="185"/>
    </location>
</feature>
<comment type="subcellular location">
    <subcellularLocation>
        <location evidence="1">Membrane</location>
        <topology evidence="1">Multi-pass membrane protein</topology>
    </subcellularLocation>
</comment>
<evidence type="ECO:0000313" key="12">
    <source>
        <dbReference type="EMBL" id="CAI5448261.1"/>
    </source>
</evidence>
<dbReference type="Proteomes" id="UP001152747">
    <property type="component" value="Unassembled WGS sequence"/>
</dbReference>
<dbReference type="GO" id="GO:0042761">
    <property type="term" value="P:very long-chain fatty acid biosynthetic process"/>
    <property type="evidence" value="ECO:0007669"/>
    <property type="project" value="TreeGrafter"/>
</dbReference>
<dbReference type="GO" id="GO:0034625">
    <property type="term" value="P:fatty acid elongation, monounsaturated fatty acid"/>
    <property type="evidence" value="ECO:0007669"/>
    <property type="project" value="TreeGrafter"/>
</dbReference>
<evidence type="ECO:0000256" key="6">
    <source>
        <dbReference type="ARBA" id="ARBA00022832"/>
    </source>
</evidence>
<evidence type="ECO:0000256" key="8">
    <source>
        <dbReference type="ARBA" id="ARBA00023098"/>
    </source>
</evidence>
<evidence type="ECO:0000256" key="2">
    <source>
        <dbReference type="ARBA" id="ARBA00005194"/>
    </source>
</evidence>
<dbReference type="EMBL" id="CANHGI010000004">
    <property type="protein sequence ID" value="CAI5448261.1"/>
    <property type="molecule type" value="Genomic_DNA"/>
</dbReference>
<proteinExistence type="inferred from homology"/>
<comment type="pathway">
    <text evidence="2">Lipid metabolism; fatty acid biosynthesis.</text>
</comment>
<evidence type="ECO:0000256" key="9">
    <source>
        <dbReference type="ARBA" id="ARBA00023136"/>
    </source>
</evidence>
<keyword evidence="10 11" id="KW-0275">Fatty acid biosynthesis</keyword>
<dbReference type="InterPro" id="IPR030457">
    <property type="entry name" value="ELO_CS"/>
</dbReference>
<dbReference type="PROSITE" id="PS01188">
    <property type="entry name" value="ELO"/>
    <property type="match status" value="1"/>
</dbReference>
<dbReference type="Pfam" id="PF01151">
    <property type="entry name" value="ELO"/>
    <property type="match status" value="1"/>
</dbReference>
<dbReference type="GO" id="GO:0019367">
    <property type="term" value="P:fatty acid elongation, saturated fatty acid"/>
    <property type="evidence" value="ECO:0007669"/>
    <property type="project" value="TreeGrafter"/>
</dbReference>
<keyword evidence="8 11" id="KW-0443">Lipid metabolism</keyword>
<keyword evidence="5 11" id="KW-0812">Transmembrane</keyword>
<feature type="transmembrane region" description="Helical" evidence="11">
    <location>
        <begin position="34"/>
        <end position="54"/>
    </location>
</feature>
<feature type="transmembrane region" description="Helical" evidence="11">
    <location>
        <begin position="197"/>
        <end position="223"/>
    </location>
</feature>
<feature type="transmembrane region" description="Helical" evidence="11">
    <location>
        <begin position="115"/>
        <end position="136"/>
    </location>
</feature>
<dbReference type="PANTHER" id="PTHR11157">
    <property type="entry name" value="FATTY ACID ACYL TRANSFERASE-RELATED"/>
    <property type="match status" value="1"/>
</dbReference>
<keyword evidence="9 11" id="KW-0472">Membrane</keyword>
<evidence type="ECO:0000256" key="1">
    <source>
        <dbReference type="ARBA" id="ARBA00004141"/>
    </source>
</evidence>
<dbReference type="AlphaFoldDB" id="A0A9P1IPB4"/>
<feature type="transmembrane region" description="Helical" evidence="11">
    <location>
        <begin position="143"/>
        <end position="161"/>
    </location>
</feature>